<dbReference type="Pfam" id="PF13410">
    <property type="entry name" value="GST_C_2"/>
    <property type="match status" value="1"/>
</dbReference>
<dbReference type="Proteomes" id="UP000075920">
    <property type="component" value="Unassembled WGS sequence"/>
</dbReference>
<dbReference type="Gene3D" id="1.20.1050.10">
    <property type="match status" value="2"/>
</dbReference>
<reference evidence="11" key="1">
    <citation type="submission" date="2013-03" db="EMBL/GenBank/DDBJ databases">
        <title>The Genome Sequence of Anopheles minimus MINIMUS1.</title>
        <authorList>
            <consortium name="The Broad Institute Genomics Platform"/>
            <person name="Neafsey D.E."/>
            <person name="Walton C."/>
            <person name="Walker B."/>
            <person name="Young S.K."/>
            <person name="Zeng Q."/>
            <person name="Gargeya S."/>
            <person name="Fitzgerald M."/>
            <person name="Haas B."/>
            <person name="Abouelleil A."/>
            <person name="Allen A.W."/>
            <person name="Alvarado L."/>
            <person name="Arachchi H.M."/>
            <person name="Berlin A.M."/>
            <person name="Chapman S.B."/>
            <person name="Gainer-Dewar J."/>
            <person name="Goldberg J."/>
            <person name="Griggs A."/>
            <person name="Gujja S."/>
            <person name="Hansen M."/>
            <person name="Howarth C."/>
            <person name="Imamovic A."/>
            <person name="Ireland A."/>
            <person name="Larimer J."/>
            <person name="McCowan C."/>
            <person name="Murphy C."/>
            <person name="Pearson M."/>
            <person name="Poon T.W."/>
            <person name="Priest M."/>
            <person name="Roberts A."/>
            <person name="Saif S."/>
            <person name="Shea T."/>
            <person name="Sisk P."/>
            <person name="Sykes S."/>
            <person name="Wortman J."/>
            <person name="Nusbaum C."/>
            <person name="Birren B."/>
        </authorList>
    </citation>
    <scope>NUCLEOTIDE SEQUENCE [LARGE SCALE GENOMIC DNA]</scope>
    <source>
        <strain evidence="11">MINIMUS1</strain>
    </source>
</reference>
<evidence type="ECO:0000256" key="1">
    <source>
        <dbReference type="ARBA" id="ARBA00009899"/>
    </source>
</evidence>
<dbReference type="InterPro" id="IPR004045">
    <property type="entry name" value="Glutathione_S-Trfase_N"/>
</dbReference>
<proteinExistence type="inferred from homology"/>
<keyword evidence="4" id="KW-0808">Transferase</keyword>
<evidence type="ECO:0000256" key="4">
    <source>
        <dbReference type="ARBA" id="ARBA00022679"/>
    </source>
</evidence>
<evidence type="ECO:0000313" key="10">
    <source>
        <dbReference type="EnsemblMetazoa" id="AMIN004770-PA"/>
    </source>
</evidence>
<evidence type="ECO:0000256" key="2">
    <source>
        <dbReference type="ARBA" id="ARBA00011738"/>
    </source>
</evidence>
<feature type="domain" description="GST C-terminal" evidence="9">
    <location>
        <begin position="312"/>
        <end position="432"/>
    </location>
</feature>
<dbReference type="InterPro" id="IPR036282">
    <property type="entry name" value="Glutathione-S-Trfase_C_sf"/>
</dbReference>
<dbReference type="PANTHER" id="PTHR43969">
    <property type="entry name" value="GLUTATHIONE S TRANSFERASE D10, ISOFORM A-RELATED"/>
    <property type="match status" value="1"/>
</dbReference>
<dbReference type="EnsemblMetazoa" id="AMIN004770-RA">
    <property type="protein sequence ID" value="AMIN004770-PA"/>
    <property type="gene ID" value="AMIN004770"/>
</dbReference>
<dbReference type="GO" id="GO:0004364">
    <property type="term" value="F:glutathione transferase activity"/>
    <property type="evidence" value="ECO:0007669"/>
    <property type="project" value="UniProtKB-EC"/>
</dbReference>
<feature type="compositionally biased region" description="Low complexity" evidence="7">
    <location>
        <begin position="452"/>
        <end position="464"/>
    </location>
</feature>
<dbReference type="STRING" id="112268.A0A182W359"/>
<dbReference type="InterPro" id="IPR010987">
    <property type="entry name" value="Glutathione-S-Trfase_C-like"/>
</dbReference>
<feature type="compositionally biased region" description="Basic and acidic residues" evidence="7">
    <location>
        <begin position="498"/>
        <end position="512"/>
    </location>
</feature>
<dbReference type="PROSITE" id="PS50405">
    <property type="entry name" value="GST_CTER"/>
    <property type="match status" value="2"/>
</dbReference>
<dbReference type="InterPro" id="IPR004046">
    <property type="entry name" value="GST_C"/>
</dbReference>
<dbReference type="GO" id="GO:0006749">
    <property type="term" value="P:glutathione metabolic process"/>
    <property type="evidence" value="ECO:0007669"/>
    <property type="project" value="TreeGrafter"/>
</dbReference>
<dbReference type="Gene3D" id="3.40.30.10">
    <property type="entry name" value="Glutaredoxin"/>
    <property type="match status" value="2"/>
</dbReference>
<evidence type="ECO:0000313" key="11">
    <source>
        <dbReference type="Proteomes" id="UP000075920"/>
    </source>
</evidence>
<dbReference type="SUPFAM" id="SSF52833">
    <property type="entry name" value="Thioredoxin-like"/>
    <property type="match status" value="2"/>
</dbReference>
<comment type="subunit">
    <text evidence="2">Homodimer.</text>
</comment>
<dbReference type="FunFam" id="3.40.30.10:FF:000034">
    <property type="entry name" value="glutathione S-transferase 1"/>
    <property type="match status" value="2"/>
</dbReference>
<evidence type="ECO:0000256" key="7">
    <source>
        <dbReference type="SAM" id="MobiDB-lite"/>
    </source>
</evidence>
<comment type="catalytic activity">
    <reaction evidence="6">
        <text>RX + glutathione = an S-substituted glutathione + a halide anion + H(+)</text>
        <dbReference type="Rhea" id="RHEA:16437"/>
        <dbReference type="ChEBI" id="CHEBI:15378"/>
        <dbReference type="ChEBI" id="CHEBI:16042"/>
        <dbReference type="ChEBI" id="CHEBI:17792"/>
        <dbReference type="ChEBI" id="CHEBI:57925"/>
        <dbReference type="ChEBI" id="CHEBI:90779"/>
        <dbReference type="EC" id="2.5.1.18"/>
    </reaction>
</comment>
<dbReference type="CDD" id="cd03177">
    <property type="entry name" value="GST_C_Delta_Epsilon"/>
    <property type="match status" value="2"/>
</dbReference>
<dbReference type="EC" id="2.5.1.18" evidence="3"/>
<evidence type="ECO:0000259" key="8">
    <source>
        <dbReference type="PROSITE" id="PS50404"/>
    </source>
</evidence>
<feature type="domain" description="GST N-terminal" evidence="8">
    <location>
        <begin position="229"/>
        <end position="306"/>
    </location>
</feature>
<dbReference type="VEuPathDB" id="VectorBase:AMIN004770"/>
<dbReference type="AlphaFoldDB" id="A0A182W359"/>
<dbReference type="Pfam" id="PF00043">
    <property type="entry name" value="GST_C"/>
    <property type="match status" value="1"/>
</dbReference>
<keyword evidence="11" id="KW-1185">Reference proteome</keyword>
<feature type="region of interest" description="Disordered" evidence="7">
    <location>
        <begin position="452"/>
        <end position="512"/>
    </location>
</feature>
<dbReference type="Pfam" id="PF13417">
    <property type="entry name" value="GST_N_3"/>
    <property type="match status" value="2"/>
</dbReference>
<evidence type="ECO:0000256" key="6">
    <source>
        <dbReference type="ARBA" id="ARBA00047960"/>
    </source>
</evidence>
<dbReference type="SFLD" id="SFLDG00358">
    <property type="entry name" value="Main_(cytGST)"/>
    <property type="match status" value="2"/>
</dbReference>
<dbReference type="SFLD" id="SFLDG01153">
    <property type="entry name" value="Main.4:_Theta-like"/>
    <property type="match status" value="2"/>
</dbReference>
<dbReference type="FunFam" id="1.20.1050.10:FF:000007">
    <property type="entry name" value="Glutathione S-transferase 1-1"/>
    <property type="match status" value="2"/>
</dbReference>
<reference evidence="10" key="2">
    <citation type="submission" date="2020-05" db="UniProtKB">
        <authorList>
            <consortium name="EnsemblMetazoa"/>
        </authorList>
    </citation>
    <scope>IDENTIFICATION</scope>
    <source>
        <strain evidence="10">MINIMUS1</strain>
    </source>
</reference>
<dbReference type="CDD" id="cd03045">
    <property type="entry name" value="GST_N_Delta_Epsilon"/>
    <property type="match status" value="2"/>
</dbReference>
<evidence type="ECO:0000256" key="3">
    <source>
        <dbReference type="ARBA" id="ARBA00012452"/>
    </source>
</evidence>
<protein>
    <recommendedName>
        <fullName evidence="3">glutathione transferase</fullName>
        <ecNumber evidence="3">2.5.1.18</ecNumber>
    </recommendedName>
    <alternativeName>
        <fullName evidence="5">GST class-theta</fullName>
    </alternativeName>
</protein>
<feature type="domain" description="GST C-terminal" evidence="9">
    <location>
        <begin position="86"/>
        <end position="212"/>
    </location>
</feature>
<dbReference type="InterPro" id="IPR040079">
    <property type="entry name" value="Glutathione_S-Trfase"/>
</dbReference>
<sequence>MDFYHLPLSAPCQSVRLVAKALGLHLNLKELDLMNGEHLKPEFLKINPQHVIPTLVDNDFVLWESRAILTYLCEKYGKNDGLYPKDPKKRAVVNQRLFFDMGTLYQRFSQAFYPVMMEGKELNPDNVVKLDEALEFLEIFLDKTAFAAGDKLTVADMTLLATITTIEVTAGHDLSKYQNIQRWYAQLKESVAGYQEICVEGANMFREAFNAINNCCHIVPESESQSSTMPLDLYYNIISPPCRVVLLFAKWLKLELNLIELDVLKREHYKPEFLKHYIPTLVDGDVVVWESSAVLIYLAEKYGTDDTLYPKDIALRAKVNQRLFFDIGTLMRSVTTYYHPILMGGEGKLEDFKKVQDAVMVLDSFLHGSRWTAGEHVTVADFAIAVTVAALDGLLNFDYTVYPNVHRWYEQCQRELIGYTDITKEAAQKTQSFLERFRTMRAAEQQQLCTIQQQQSRSEQQPQDEQQRQRYTELQTLQKPSAREGPQTIAPSNNTAVHEAKSDESSKMSTED</sequence>
<accession>A0A182W359</accession>
<dbReference type="PANTHER" id="PTHR43969:SF9">
    <property type="entry name" value="GLUTATHIONE S TRANSFERASE D10, ISOFORM A-RELATED"/>
    <property type="match status" value="1"/>
</dbReference>
<organism evidence="10 11">
    <name type="scientific">Anopheles minimus</name>
    <dbReference type="NCBI Taxonomy" id="112268"/>
    <lineage>
        <taxon>Eukaryota</taxon>
        <taxon>Metazoa</taxon>
        <taxon>Ecdysozoa</taxon>
        <taxon>Arthropoda</taxon>
        <taxon>Hexapoda</taxon>
        <taxon>Insecta</taxon>
        <taxon>Pterygota</taxon>
        <taxon>Neoptera</taxon>
        <taxon>Endopterygota</taxon>
        <taxon>Diptera</taxon>
        <taxon>Nematocera</taxon>
        <taxon>Culicoidea</taxon>
        <taxon>Culicidae</taxon>
        <taxon>Anophelinae</taxon>
        <taxon>Anopheles</taxon>
    </lineage>
</organism>
<evidence type="ECO:0000256" key="5">
    <source>
        <dbReference type="ARBA" id="ARBA00041523"/>
    </source>
</evidence>
<dbReference type="SUPFAM" id="SSF47616">
    <property type="entry name" value="GST C-terminal domain-like"/>
    <property type="match status" value="2"/>
</dbReference>
<name>A0A182W359_9DIPT</name>
<comment type="similarity">
    <text evidence="1">Belongs to the GST superfamily. Theta family.</text>
</comment>
<dbReference type="InterPro" id="IPR036249">
    <property type="entry name" value="Thioredoxin-like_sf"/>
</dbReference>
<dbReference type="SFLD" id="SFLDS00019">
    <property type="entry name" value="Glutathione_Transferase_(cytos"/>
    <property type="match status" value="2"/>
</dbReference>
<evidence type="ECO:0000259" key="9">
    <source>
        <dbReference type="PROSITE" id="PS50405"/>
    </source>
</evidence>
<dbReference type="PROSITE" id="PS50404">
    <property type="entry name" value="GST_NTER"/>
    <property type="match status" value="2"/>
</dbReference>
<feature type="domain" description="GST N-terminal" evidence="8">
    <location>
        <begin position="1"/>
        <end position="80"/>
    </location>
</feature>